<keyword evidence="2" id="KW-1185">Reference proteome</keyword>
<dbReference type="GO" id="GO:0017004">
    <property type="term" value="P:cytochrome complex assembly"/>
    <property type="evidence" value="ECO:0007669"/>
    <property type="project" value="InterPro"/>
</dbReference>
<dbReference type="AlphaFoldDB" id="A0A0G3G421"/>
<dbReference type="Pfam" id="PF01578">
    <property type="entry name" value="Cytochrom_C_asm"/>
    <property type="match status" value="1"/>
</dbReference>
<dbReference type="EMBL" id="CP011367">
    <property type="protein sequence ID" value="AKJ95995.1"/>
    <property type="molecule type" value="Genomic_DNA"/>
</dbReference>
<dbReference type="InterPro" id="IPR002541">
    <property type="entry name" value="Cyt_c_assembly"/>
</dbReference>
<proteinExistence type="predicted"/>
<dbReference type="PANTHER" id="PTHR38034:SF1">
    <property type="entry name" value="INNER MEMBRANE PROTEIN YPJD"/>
    <property type="match status" value="1"/>
</dbReference>
<dbReference type="STRING" id="106634.TVD_11790"/>
<organism evidence="1 2">
    <name type="scientific">Thioalkalivibrio versutus</name>
    <dbReference type="NCBI Taxonomy" id="106634"/>
    <lineage>
        <taxon>Bacteria</taxon>
        <taxon>Pseudomonadati</taxon>
        <taxon>Pseudomonadota</taxon>
        <taxon>Gammaproteobacteria</taxon>
        <taxon>Chromatiales</taxon>
        <taxon>Ectothiorhodospiraceae</taxon>
        <taxon>Thioalkalivibrio</taxon>
    </lineage>
</organism>
<dbReference type="PANTHER" id="PTHR38034">
    <property type="entry name" value="INNER MEMBRANE PROTEIN YPJD"/>
    <property type="match status" value="1"/>
</dbReference>
<sequence>MIIAIGLLAVALYLVTAGYLVVTARRQPLTQGQPRGPLALWGLALLAHLGALLPMVLTDTGLNLCLGNALSASLWLVAALLWLTSWRHPLAILGVVILPLTALAALTALLCDGDTRYTTSAGIDLHILFSALGWAFLALSTAQAAVMAAQHRALHNHHASGFVRALPPLFSMEVWLFRMIFIGWLFLGLSLLSGLLFVDNLFAQHLVHKTTLSILAWLIFSTLLIGRWRLGWRGTRALAWTTGGFVVLVLAYFGSKLVLEVILGRI</sequence>
<evidence type="ECO:0000313" key="2">
    <source>
        <dbReference type="Proteomes" id="UP000064201"/>
    </source>
</evidence>
<dbReference type="RefSeq" id="WP_018169176.1">
    <property type="nucleotide sequence ID" value="NZ_CP011367.1"/>
</dbReference>
<dbReference type="OrthoDB" id="9780793at2"/>
<dbReference type="InterPro" id="IPR052372">
    <property type="entry name" value="YpjD/HemX"/>
</dbReference>
<evidence type="ECO:0000313" key="1">
    <source>
        <dbReference type="EMBL" id="AKJ95995.1"/>
    </source>
</evidence>
<dbReference type="GO" id="GO:0020037">
    <property type="term" value="F:heme binding"/>
    <property type="evidence" value="ECO:0007669"/>
    <property type="project" value="InterPro"/>
</dbReference>
<protein>
    <submittedName>
        <fullName evidence="1">Cytochrome C biogenesis protein</fullName>
    </submittedName>
</protein>
<dbReference type="KEGG" id="tvr:TVD_11790"/>
<name>A0A0G3G421_9GAMM</name>
<dbReference type="PATRIC" id="fig|106634.4.peg.2408"/>
<accession>A0A0G3G421</accession>
<dbReference type="Proteomes" id="UP000064201">
    <property type="component" value="Chromosome"/>
</dbReference>
<reference evidence="1 2" key="1">
    <citation type="submission" date="2015-04" db="EMBL/GenBank/DDBJ databases">
        <title>Complete Sequence for the Genome of the Thioalkalivibrio versutus D301.</title>
        <authorList>
            <person name="Mu T."/>
            <person name="Zhou J."/>
            <person name="Xu X."/>
        </authorList>
    </citation>
    <scope>NUCLEOTIDE SEQUENCE [LARGE SCALE GENOMIC DNA]</scope>
    <source>
        <strain evidence="1 2">D301</strain>
    </source>
</reference>
<gene>
    <name evidence="1" type="ORF">TVD_11790</name>
</gene>